<keyword evidence="3" id="KW-0496">Mitochondrion</keyword>
<proteinExistence type="predicted"/>
<dbReference type="WBParaSite" id="sdigi.contig764.g9703.t1">
    <property type="protein sequence ID" value="sdigi.contig764.g9703.t1"/>
    <property type="gene ID" value="sdigi.contig764.g9703"/>
</dbReference>
<evidence type="ECO:0000259" key="4">
    <source>
        <dbReference type="Pfam" id="PF01571"/>
    </source>
</evidence>
<dbReference type="GO" id="GO:0005759">
    <property type="term" value="C:mitochondrial matrix"/>
    <property type="evidence" value="ECO:0007669"/>
    <property type="project" value="TreeGrafter"/>
</dbReference>
<organism evidence="6 7">
    <name type="scientific">Setaria digitata</name>
    <dbReference type="NCBI Taxonomy" id="48799"/>
    <lineage>
        <taxon>Eukaryota</taxon>
        <taxon>Metazoa</taxon>
        <taxon>Ecdysozoa</taxon>
        <taxon>Nematoda</taxon>
        <taxon>Chromadorea</taxon>
        <taxon>Rhabditida</taxon>
        <taxon>Spirurina</taxon>
        <taxon>Spiruromorpha</taxon>
        <taxon>Filarioidea</taxon>
        <taxon>Setariidae</taxon>
        <taxon>Setaria</taxon>
    </lineage>
</organism>
<evidence type="ECO:0000256" key="1">
    <source>
        <dbReference type="ARBA" id="ARBA00004173"/>
    </source>
</evidence>
<dbReference type="PANTHER" id="PTHR22602:SF0">
    <property type="entry name" value="TRANSFERASE CAF17, MITOCHONDRIAL-RELATED"/>
    <property type="match status" value="1"/>
</dbReference>
<accession>A0A915Q502</accession>
<dbReference type="InterPro" id="IPR045179">
    <property type="entry name" value="YgfZ/GcvT"/>
</dbReference>
<dbReference type="InterPro" id="IPR027266">
    <property type="entry name" value="TrmE/GcvT-like"/>
</dbReference>
<dbReference type="GO" id="GO:0016226">
    <property type="term" value="P:iron-sulfur cluster assembly"/>
    <property type="evidence" value="ECO:0007669"/>
    <property type="project" value="TreeGrafter"/>
</dbReference>
<dbReference type="Gene3D" id="3.30.1360.120">
    <property type="entry name" value="Probable tRNA modification gtpase trme, domain 1"/>
    <property type="match status" value="2"/>
</dbReference>
<keyword evidence="6" id="KW-1185">Reference proteome</keyword>
<dbReference type="InterPro" id="IPR017703">
    <property type="entry name" value="YgfZ/GCV_T_CS"/>
</dbReference>
<dbReference type="SUPFAM" id="SSF103025">
    <property type="entry name" value="Folate-binding domain"/>
    <property type="match status" value="1"/>
</dbReference>
<dbReference type="Proteomes" id="UP000887581">
    <property type="component" value="Unplaced"/>
</dbReference>
<dbReference type="NCBIfam" id="TIGR03317">
    <property type="entry name" value="ygfZ_signature"/>
    <property type="match status" value="1"/>
</dbReference>
<evidence type="ECO:0000259" key="5">
    <source>
        <dbReference type="Pfam" id="PF25455"/>
    </source>
</evidence>
<feature type="domain" description="GCVT N-terminal" evidence="4">
    <location>
        <begin position="12"/>
        <end position="99"/>
    </location>
</feature>
<dbReference type="InterPro" id="IPR006222">
    <property type="entry name" value="GCVT_N"/>
</dbReference>
<comment type="subcellular location">
    <subcellularLocation>
        <location evidence="1">Mitochondrion</location>
    </subcellularLocation>
</comment>
<evidence type="ECO:0000313" key="6">
    <source>
        <dbReference type="Proteomes" id="UP000887581"/>
    </source>
</evidence>
<dbReference type="InterPro" id="IPR057460">
    <property type="entry name" value="CAF17_C"/>
</dbReference>
<keyword evidence="2" id="KW-0809">Transit peptide</keyword>
<protein>
    <submittedName>
        <fullName evidence="7">Aminomethyltransferase folate-binding domain-containing protein</fullName>
    </submittedName>
</protein>
<name>A0A915Q502_9BILA</name>
<evidence type="ECO:0000313" key="7">
    <source>
        <dbReference type="WBParaSite" id="sdigi.contig764.g9703.t1"/>
    </source>
</evidence>
<evidence type="ECO:0000256" key="2">
    <source>
        <dbReference type="ARBA" id="ARBA00022946"/>
    </source>
</evidence>
<dbReference type="Pfam" id="PF01571">
    <property type="entry name" value="GCV_T"/>
    <property type="match status" value="1"/>
</dbReference>
<dbReference type="Pfam" id="PF25455">
    <property type="entry name" value="Beta-barrel_CAF17_C"/>
    <property type="match status" value="1"/>
</dbReference>
<feature type="domain" description="CAF17 C-terminal" evidence="5">
    <location>
        <begin position="198"/>
        <end position="264"/>
    </location>
</feature>
<evidence type="ECO:0000256" key="3">
    <source>
        <dbReference type="ARBA" id="ARBA00023128"/>
    </source>
</evidence>
<dbReference type="PANTHER" id="PTHR22602">
    <property type="entry name" value="TRANSFERASE CAF17, MITOCHONDRIAL-RELATED"/>
    <property type="match status" value="1"/>
</dbReference>
<reference evidence="7" key="1">
    <citation type="submission" date="2022-11" db="UniProtKB">
        <authorList>
            <consortium name="WormBaseParasite"/>
        </authorList>
    </citation>
    <scope>IDENTIFICATION</scope>
</reference>
<dbReference type="AlphaFoldDB" id="A0A915Q502"/>
<sequence>MTTGRVYSLVHRGLLRLRGKEVLQFLQVLVTNDVRRLEDGRAQYALLLNSRGRIVEDLILYRQKDVILIESDRKNQSSLRKLLEMYKVHKDVTIDEETKKSVYHVDDAAIDIPGIQDPRVPSFGKRILSGTSPSHQIMDEDAYQERRFDFGIPEGPNELAGELPLFMNADIMNGVSASKGCYLGQELTARSLTAPEIRKRVLPFTCTAMITGSLVNNEGRLVGKVVACNGRKGLAMVPISRNSSPMHFRSKTENIETFLPSWWPTDPLHVSPLTS</sequence>